<dbReference type="Proteomes" id="UP000751518">
    <property type="component" value="Unassembled WGS sequence"/>
</dbReference>
<dbReference type="PANTHER" id="PTHR46390">
    <property type="entry name" value="MANNOSE-1-PHOSPHATE GUANYLYLTRANSFERASE"/>
    <property type="match status" value="1"/>
</dbReference>
<reference evidence="3" key="2">
    <citation type="journal article" date="2021" name="Microbiome">
        <title>Successional dynamics and alternative stable states in a saline activated sludge microbial community over 9 years.</title>
        <authorList>
            <person name="Wang Y."/>
            <person name="Ye J."/>
            <person name="Ju F."/>
            <person name="Liu L."/>
            <person name="Boyd J.A."/>
            <person name="Deng Y."/>
            <person name="Parks D.H."/>
            <person name="Jiang X."/>
            <person name="Yin X."/>
            <person name="Woodcroft B.J."/>
            <person name="Tyson G.W."/>
            <person name="Hugenholtz P."/>
            <person name="Polz M.F."/>
            <person name="Zhang T."/>
        </authorList>
    </citation>
    <scope>NUCLEOTIDE SEQUENCE</scope>
    <source>
        <strain evidence="3">HKST-UBA03</strain>
    </source>
</reference>
<dbReference type="Gene3D" id="3.90.550.10">
    <property type="entry name" value="Spore Coat Polysaccharide Biosynthesis Protein SpsA, Chain A"/>
    <property type="match status" value="1"/>
</dbReference>
<keyword evidence="3" id="KW-0808">Transferase</keyword>
<evidence type="ECO:0000259" key="1">
    <source>
        <dbReference type="Pfam" id="PF00483"/>
    </source>
</evidence>
<dbReference type="InterPro" id="IPR029044">
    <property type="entry name" value="Nucleotide-diphossugar_trans"/>
</dbReference>
<dbReference type="InterPro" id="IPR054566">
    <property type="entry name" value="ManC/GMP-like_b-helix"/>
</dbReference>
<accession>A0A955LK20</accession>
<dbReference type="SUPFAM" id="SSF53448">
    <property type="entry name" value="Nucleotide-diphospho-sugar transferases"/>
    <property type="match status" value="1"/>
</dbReference>
<keyword evidence="3" id="KW-0548">Nucleotidyltransferase</keyword>
<feature type="domain" description="Nucleotidyl transferase" evidence="1">
    <location>
        <begin position="3"/>
        <end position="283"/>
    </location>
</feature>
<dbReference type="SUPFAM" id="SSF159283">
    <property type="entry name" value="Guanosine diphospho-D-mannose pyrophosphorylase/mannose-6-phosphate isomerase linker domain"/>
    <property type="match status" value="1"/>
</dbReference>
<protein>
    <submittedName>
        <fullName evidence="3">Mannose-1-phosphate guanylyltransferase</fullName>
    </submittedName>
</protein>
<dbReference type="InterPro" id="IPR051161">
    <property type="entry name" value="Mannose-6P_isomerase_type2"/>
</dbReference>
<dbReference type="AlphaFoldDB" id="A0A955LK20"/>
<gene>
    <name evidence="3" type="ORF">KC614_01345</name>
</gene>
<sequence>MKIIIFAGGTGKRFWPASRKQSPKQFLPVIGDQPLLLLKYEYLRRGFEAQDIFISTGIQYENEVRDLIPELPDENFIFEPMMRDTGPAIALASCYVNKLFPDETISLQWSDHYIKRPDVFVSALKEAERLVNEEGRAVNIAEKPRFPTPHRGYLKYGKHIKSVNQHHVLCEFVRFMEKPTLKVAKEYLRSGDYSWNLGYWVLKPKHLFAKYKDFAPQILSVAEEIVNSDFSKESTDKFAELDKTSFEYIFSENCEPSETYVMNTNMGWYDVGEWISLKETLEEDPQDVVTQGNVIDIDSKDTLIYNSSQKSLVATINLDGLVVVNTDDVVAIFPKDDNAQLKELLKRLEENGREEYL</sequence>
<dbReference type="EMBL" id="JAGQKZ010000007">
    <property type="protein sequence ID" value="MCA9391833.1"/>
    <property type="molecule type" value="Genomic_DNA"/>
</dbReference>
<dbReference type="GO" id="GO:0009298">
    <property type="term" value="P:GDP-mannose biosynthetic process"/>
    <property type="evidence" value="ECO:0007669"/>
    <property type="project" value="TreeGrafter"/>
</dbReference>
<feature type="domain" description="MannoseP isomerase/GMP-like beta-helix" evidence="2">
    <location>
        <begin position="292"/>
        <end position="348"/>
    </location>
</feature>
<dbReference type="GO" id="GO:0004475">
    <property type="term" value="F:mannose-1-phosphate guanylyltransferase (GTP) activity"/>
    <property type="evidence" value="ECO:0007669"/>
    <property type="project" value="TreeGrafter"/>
</dbReference>
<dbReference type="InterPro" id="IPR005835">
    <property type="entry name" value="NTP_transferase_dom"/>
</dbReference>
<name>A0A955LK20_UNCKA</name>
<evidence type="ECO:0000259" key="2">
    <source>
        <dbReference type="Pfam" id="PF22640"/>
    </source>
</evidence>
<dbReference type="Pfam" id="PF00483">
    <property type="entry name" value="NTP_transferase"/>
    <property type="match status" value="1"/>
</dbReference>
<proteinExistence type="predicted"/>
<reference evidence="3" key="1">
    <citation type="submission" date="2020-04" db="EMBL/GenBank/DDBJ databases">
        <authorList>
            <person name="Zhang T."/>
        </authorList>
    </citation>
    <scope>NUCLEOTIDE SEQUENCE</scope>
    <source>
        <strain evidence="3">HKST-UBA03</strain>
    </source>
</reference>
<organism evidence="3 4">
    <name type="scientific">candidate division WWE3 bacterium</name>
    <dbReference type="NCBI Taxonomy" id="2053526"/>
    <lineage>
        <taxon>Bacteria</taxon>
        <taxon>Katanobacteria</taxon>
    </lineage>
</organism>
<dbReference type="PANTHER" id="PTHR46390:SF1">
    <property type="entry name" value="MANNOSE-1-PHOSPHATE GUANYLYLTRANSFERASE"/>
    <property type="match status" value="1"/>
</dbReference>
<evidence type="ECO:0000313" key="4">
    <source>
        <dbReference type="Proteomes" id="UP000751518"/>
    </source>
</evidence>
<dbReference type="Pfam" id="PF22640">
    <property type="entry name" value="ManC_GMP_beta-helix"/>
    <property type="match status" value="1"/>
</dbReference>
<evidence type="ECO:0000313" key="3">
    <source>
        <dbReference type="EMBL" id="MCA9391833.1"/>
    </source>
</evidence>
<comment type="caution">
    <text evidence="3">The sequence shown here is derived from an EMBL/GenBank/DDBJ whole genome shotgun (WGS) entry which is preliminary data.</text>
</comment>